<dbReference type="InterPro" id="IPR004843">
    <property type="entry name" value="Calcineurin-like_PHP"/>
</dbReference>
<dbReference type="InterPro" id="IPR029052">
    <property type="entry name" value="Metallo-depent_PP-like"/>
</dbReference>
<dbReference type="InterPro" id="IPR015943">
    <property type="entry name" value="WD40/YVTN_repeat-like_dom_sf"/>
</dbReference>
<dbReference type="Pfam" id="PF13360">
    <property type="entry name" value="PQQ_2"/>
    <property type="match status" value="2"/>
</dbReference>
<dbReference type="Gene3D" id="2.130.10.10">
    <property type="entry name" value="YVTN repeat-like/Quinoprotein amine dehydrogenase"/>
    <property type="match status" value="1"/>
</dbReference>
<feature type="domain" description="Calcineurin-like phosphoesterase" evidence="2">
    <location>
        <begin position="23"/>
        <end position="199"/>
    </location>
</feature>
<keyword evidence="5" id="KW-1185">Reference proteome</keyword>
<dbReference type="AlphaFoldDB" id="A0A6N8KZW8"/>
<name>A0A6N8KZW8_9SPHI</name>
<dbReference type="Proteomes" id="UP000435036">
    <property type="component" value="Unassembled WGS sequence"/>
</dbReference>
<feature type="chain" id="PRO_5026814444" evidence="1">
    <location>
        <begin position="21"/>
        <end position="611"/>
    </location>
</feature>
<accession>A0A6N8KZW8</accession>
<dbReference type="Pfam" id="PF00149">
    <property type="entry name" value="Metallophos"/>
    <property type="match status" value="1"/>
</dbReference>
<dbReference type="PANTHER" id="PTHR34512:SF30">
    <property type="entry name" value="OUTER MEMBRANE PROTEIN ASSEMBLY FACTOR BAMB"/>
    <property type="match status" value="1"/>
</dbReference>
<feature type="signal peptide" evidence="1">
    <location>
        <begin position="1"/>
        <end position="20"/>
    </location>
</feature>
<dbReference type="SMART" id="SM00564">
    <property type="entry name" value="PQQ"/>
    <property type="match status" value="6"/>
</dbReference>
<evidence type="ECO:0000259" key="2">
    <source>
        <dbReference type="Pfam" id="PF00149"/>
    </source>
</evidence>
<evidence type="ECO:0000256" key="1">
    <source>
        <dbReference type="SAM" id="SignalP"/>
    </source>
</evidence>
<feature type="domain" description="Pyrrolo-quinoline quinone repeat" evidence="3">
    <location>
        <begin position="550"/>
        <end position="609"/>
    </location>
</feature>
<gene>
    <name evidence="4" type="ORF">GQF63_07010</name>
</gene>
<reference evidence="4 5" key="1">
    <citation type="submission" date="2019-12" db="EMBL/GenBank/DDBJ databases">
        <authorList>
            <person name="Dong K."/>
        </authorList>
    </citation>
    <scope>NUCLEOTIDE SEQUENCE [LARGE SCALE GENOMIC DNA]</scope>
    <source>
        <strain evidence="4 5">JCM 31225</strain>
    </source>
</reference>
<organism evidence="4 5">
    <name type="scientific">Sphingobacterium humi</name>
    <dbReference type="NCBI Taxonomy" id="1796905"/>
    <lineage>
        <taxon>Bacteria</taxon>
        <taxon>Pseudomonadati</taxon>
        <taxon>Bacteroidota</taxon>
        <taxon>Sphingobacteriia</taxon>
        <taxon>Sphingobacteriales</taxon>
        <taxon>Sphingobacteriaceae</taxon>
        <taxon>Sphingobacterium</taxon>
    </lineage>
</organism>
<evidence type="ECO:0000313" key="5">
    <source>
        <dbReference type="Proteomes" id="UP000435036"/>
    </source>
</evidence>
<comment type="caution">
    <text evidence="4">The sequence shown here is derived from an EMBL/GenBank/DDBJ whole genome shotgun (WGS) entry which is preliminary data.</text>
</comment>
<dbReference type="OrthoDB" id="9816081at2"/>
<evidence type="ECO:0000259" key="3">
    <source>
        <dbReference type="Pfam" id="PF13360"/>
    </source>
</evidence>
<protein>
    <submittedName>
        <fullName evidence="4">PQQ-binding-like beta-propeller repeat protein</fullName>
    </submittedName>
</protein>
<dbReference type="EMBL" id="WSQA01000004">
    <property type="protein sequence ID" value="MVZ61761.1"/>
    <property type="molecule type" value="Genomic_DNA"/>
</dbReference>
<keyword evidence="1" id="KW-0732">Signal</keyword>
<dbReference type="SUPFAM" id="SSF50998">
    <property type="entry name" value="Quinoprotein alcohol dehydrogenase-like"/>
    <property type="match status" value="2"/>
</dbReference>
<dbReference type="InterPro" id="IPR002372">
    <property type="entry name" value="PQQ_rpt_dom"/>
</dbReference>
<dbReference type="GO" id="GO:0016787">
    <property type="term" value="F:hydrolase activity"/>
    <property type="evidence" value="ECO:0007669"/>
    <property type="project" value="InterPro"/>
</dbReference>
<evidence type="ECO:0000313" key="4">
    <source>
        <dbReference type="EMBL" id="MVZ61761.1"/>
    </source>
</evidence>
<sequence length="611" mass="67264">MYLPKLLTLVFCLLGSVLCAQNFRFAQVTDTHVGGATGADDLRRTVKDLNTMKDIDFVILSGDVTEFGSDLELALAKQILDSLQLPLYVVPGNHDSNWSESGANSFRKVFGAETFFFSHKGFQFIGTTSGPNMRMSPGQIPRENLVWMDSVFLANPDANTPLIAINHYPLDESLNNWYASIDRLKARNVQLALCGHGHQNHLYNWEGIPGVMSRSNLRAKEEVGGYNIIHIKGDSAIFQVRRPLVHTEQPWLKLPLKKLTADGSTYPRPDFAVNKDSKAKLVWEYEDHGDIGAGISSDGKALFTANTVGEVFALDLKTGKKLWAYKTGGKVYATPAYHKGTIVVGSSDHFIYGLDAKSGKLKWKLEADKAVLGSAAVSKGKAFVGASDGKFRCIRVADGKLLWTFDQVKGYVSTLPSLADGKVIFGSWSNGFYALDQESGALVWEWDNGHSNRMFSAAACYPVIAANKVFIVAPDRYMTAIDLKTGKTLWREKKDSARVRESMGLSFDKKRVYAKTMDGELIGVPVTADAMDISWKAQLQLPYELAPTAIYSDKKQVFVPSDKGLLSAVDPVSGAVNWQYKISNGMINPPLLLKNKIVVSAMDGKIVMLSY</sequence>
<feature type="domain" description="Pyrrolo-quinoline quinone repeat" evidence="3">
    <location>
        <begin position="280"/>
        <end position="403"/>
    </location>
</feature>
<dbReference type="InterPro" id="IPR011047">
    <property type="entry name" value="Quinoprotein_ADH-like_sf"/>
</dbReference>
<proteinExistence type="predicted"/>
<dbReference type="PANTHER" id="PTHR34512">
    <property type="entry name" value="CELL SURFACE PROTEIN"/>
    <property type="match status" value="1"/>
</dbReference>
<dbReference type="InterPro" id="IPR018391">
    <property type="entry name" value="PQQ_b-propeller_rpt"/>
</dbReference>
<dbReference type="SUPFAM" id="SSF56300">
    <property type="entry name" value="Metallo-dependent phosphatases"/>
    <property type="match status" value="1"/>
</dbReference>
<dbReference type="Gene3D" id="3.60.21.10">
    <property type="match status" value="1"/>
</dbReference>